<organism evidence="1 2">
    <name type="scientific">Sphingomonas piscis</name>
    <dbReference type="NCBI Taxonomy" id="2714943"/>
    <lineage>
        <taxon>Bacteria</taxon>
        <taxon>Pseudomonadati</taxon>
        <taxon>Pseudomonadota</taxon>
        <taxon>Alphaproteobacteria</taxon>
        <taxon>Sphingomonadales</taxon>
        <taxon>Sphingomonadaceae</taxon>
        <taxon>Sphingomonas</taxon>
    </lineage>
</organism>
<proteinExistence type="predicted"/>
<dbReference type="EMBL" id="CP049869">
    <property type="protein sequence ID" value="QIK78435.1"/>
    <property type="molecule type" value="Genomic_DNA"/>
</dbReference>
<evidence type="ECO:0000313" key="2">
    <source>
        <dbReference type="Proteomes" id="UP000503222"/>
    </source>
</evidence>
<keyword evidence="2" id="KW-1185">Reference proteome</keyword>
<reference evidence="1 2" key="1">
    <citation type="submission" date="2020-03" db="EMBL/GenBank/DDBJ databases">
        <title>Sphingomonas sp. nov., isolated from fish.</title>
        <authorList>
            <person name="Hyun D.-W."/>
            <person name="Bae J.-W."/>
        </authorList>
    </citation>
    <scope>NUCLEOTIDE SEQUENCE [LARGE SCALE GENOMIC DNA]</scope>
    <source>
        <strain evidence="1 2">HDW15B</strain>
    </source>
</reference>
<dbReference type="RefSeq" id="WP_166410828.1">
    <property type="nucleotide sequence ID" value="NZ_CP049869.1"/>
</dbReference>
<dbReference type="AlphaFoldDB" id="A0A6G7YNW1"/>
<dbReference type="KEGG" id="spii:G7077_05480"/>
<name>A0A6G7YNW1_9SPHN</name>
<gene>
    <name evidence="1" type="ORF">G7077_05480</name>
</gene>
<protein>
    <submittedName>
        <fullName evidence="1">Uncharacterized protein</fullName>
    </submittedName>
</protein>
<accession>A0A6G7YNW1</accession>
<evidence type="ECO:0000313" key="1">
    <source>
        <dbReference type="EMBL" id="QIK78435.1"/>
    </source>
</evidence>
<dbReference type="Proteomes" id="UP000503222">
    <property type="component" value="Chromosome"/>
</dbReference>
<sequence>MSTEKVTSAGWPDPTDWANRLHQTLETIGTDYQAESWAVADDPEAFRGLNLKQARAAEALIAVNAALRELPQFRKSKGAAILHDVAGALRDVVMGGSPRLFQSVRPGGPGGDGVQRNYVKVWVVTAVRFLMQAHQLPTRKATELVANIFASAGAKGRKGNALSASTVNDWCMKAHPLSDNVDEVRIDREAQANLESYKSSPDWPGSYDETVTWIEAIANDPLLASKYG</sequence>